<feature type="transmembrane region" description="Helical" evidence="2">
    <location>
        <begin position="93"/>
        <end position="113"/>
    </location>
</feature>
<dbReference type="Pfam" id="PF23600">
    <property type="entry name" value="CdpA_N"/>
    <property type="match status" value="1"/>
</dbReference>
<name>A0A2I8VGH1_9EURY</name>
<dbReference type="RefSeq" id="WP_103424698.1">
    <property type="nucleotide sequence ID" value="NZ_CP026309.1"/>
</dbReference>
<dbReference type="GeneID" id="35591323"/>
<feature type="transmembrane region" description="Helical" evidence="2">
    <location>
        <begin position="133"/>
        <end position="153"/>
    </location>
</feature>
<keyword evidence="6" id="KW-1185">Reference proteome</keyword>
<reference evidence="5 6" key="1">
    <citation type="submission" date="2018-01" db="EMBL/GenBank/DDBJ databases">
        <title>Complete genome sequence of Salinigranum rubrum GX10T, an extremely halophilic archaeon isolated from a marine solar saltern.</title>
        <authorList>
            <person name="Han S."/>
        </authorList>
    </citation>
    <scope>NUCLEOTIDE SEQUENCE [LARGE SCALE GENOMIC DNA]</scope>
    <source>
        <strain evidence="5 6">GX10</strain>
    </source>
</reference>
<proteinExistence type="predicted"/>
<protein>
    <submittedName>
        <fullName evidence="5">Ribonuclease BN</fullName>
    </submittedName>
</protein>
<feature type="compositionally biased region" description="Polar residues" evidence="1">
    <location>
        <begin position="200"/>
        <end position="218"/>
    </location>
</feature>
<evidence type="ECO:0000313" key="5">
    <source>
        <dbReference type="EMBL" id="AUV81010.1"/>
    </source>
</evidence>
<dbReference type="InterPro" id="IPR055564">
    <property type="entry name" value="CdpA_C"/>
</dbReference>
<feature type="transmembrane region" description="Helical" evidence="2">
    <location>
        <begin position="24"/>
        <end position="45"/>
    </location>
</feature>
<dbReference type="Proteomes" id="UP000236584">
    <property type="component" value="Chromosome"/>
</dbReference>
<keyword evidence="2" id="KW-1133">Transmembrane helix</keyword>
<gene>
    <name evidence="5" type="ORF">C2R22_04495</name>
</gene>
<evidence type="ECO:0000259" key="4">
    <source>
        <dbReference type="Pfam" id="PF23601"/>
    </source>
</evidence>
<feature type="region of interest" description="Disordered" evidence="1">
    <location>
        <begin position="180"/>
        <end position="285"/>
    </location>
</feature>
<dbReference type="InterPro" id="IPR055563">
    <property type="entry name" value="CdpA_N"/>
</dbReference>
<sequence>MTSLSEVYTGEGRSGTHRPDLRRLYAGVGLFLVGALLVLSGILVAATDLLYTTATVEGITNSRHVGGVLGGIGVPAVFLGVLTILPSARRTRMAALVGATIAVLGVGMFWHAYPCQWSGSNCGAGLMDLTLPTVGIYFFGAITTFWWLFVGIANFKTRNAPGGTVKMEVTRQGETKVVEVPQPGAGSVGLFGSQPDGGVETQTGPEGTGDGTSWSSAMFSPKQTPQSSQSSSEPQSASLSSTPASDGGAASSDIRSPLDGSGDDGTEFVPNPGDEPTPRQVGDQYCGSCQHFDYVRTGEGIRPYCGLHDDLMDDMDACDEWTPR</sequence>
<dbReference type="EMBL" id="CP026309">
    <property type="protein sequence ID" value="AUV81010.1"/>
    <property type="molecule type" value="Genomic_DNA"/>
</dbReference>
<dbReference type="KEGG" id="srub:C2R22_04495"/>
<keyword evidence="2" id="KW-0472">Membrane</keyword>
<accession>A0A2I8VGH1</accession>
<evidence type="ECO:0000259" key="3">
    <source>
        <dbReference type="Pfam" id="PF23600"/>
    </source>
</evidence>
<evidence type="ECO:0000256" key="1">
    <source>
        <dbReference type="SAM" id="MobiDB-lite"/>
    </source>
</evidence>
<feature type="compositionally biased region" description="Low complexity" evidence="1">
    <location>
        <begin position="220"/>
        <end position="243"/>
    </location>
</feature>
<dbReference type="AlphaFoldDB" id="A0A2I8VGH1"/>
<dbReference type="OrthoDB" id="235883at2157"/>
<evidence type="ECO:0000313" key="6">
    <source>
        <dbReference type="Proteomes" id="UP000236584"/>
    </source>
</evidence>
<dbReference type="Pfam" id="PF23601">
    <property type="entry name" value="CdpA_C"/>
    <property type="match status" value="1"/>
</dbReference>
<evidence type="ECO:0000256" key="2">
    <source>
        <dbReference type="SAM" id="Phobius"/>
    </source>
</evidence>
<feature type="transmembrane region" description="Helical" evidence="2">
    <location>
        <begin position="65"/>
        <end position="86"/>
    </location>
</feature>
<organism evidence="5 6">
    <name type="scientific">Salinigranum rubrum</name>
    <dbReference type="NCBI Taxonomy" id="755307"/>
    <lineage>
        <taxon>Archaea</taxon>
        <taxon>Methanobacteriati</taxon>
        <taxon>Methanobacteriota</taxon>
        <taxon>Stenosarchaea group</taxon>
        <taxon>Halobacteria</taxon>
        <taxon>Halobacteriales</taxon>
        <taxon>Haloferacaceae</taxon>
        <taxon>Salinigranum</taxon>
    </lineage>
</organism>
<keyword evidence="2" id="KW-0812">Transmembrane</keyword>
<feature type="domain" description="Cell division protein A N-terminal" evidence="3">
    <location>
        <begin position="2"/>
        <end position="161"/>
    </location>
</feature>
<feature type="domain" description="Cell division protein A C-terminal" evidence="4">
    <location>
        <begin position="283"/>
        <end position="324"/>
    </location>
</feature>